<dbReference type="EMBL" id="QYRT01000031">
    <property type="protein sequence ID" value="TIH33775.1"/>
    <property type="molecule type" value="Genomic_DNA"/>
</dbReference>
<comment type="caution">
    <text evidence="1">The sequence shown here is derived from an EMBL/GenBank/DDBJ whole genome shotgun (WGS) entry which is preliminary data.</text>
</comment>
<proteinExistence type="predicted"/>
<dbReference type="Proteomes" id="UP000306192">
    <property type="component" value="Unassembled WGS sequence"/>
</dbReference>
<name>A0A4T2BQ79_9MICO</name>
<evidence type="ECO:0000313" key="1">
    <source>
        <dbReference type="EMBL" id="TIH33775.1"/>
    </source>
</evidence>
<evidence type="ECO:0000313" key="2">
    <source>
        <dbReference type="Proteomes" id="UP000306192"/>
    </source>
</evidence>
<protein>
    <submittedName>
        <fullName evidence="1">Uncharacterized protein</fullName>
    </submittedName>
</protein>
<reference evidence="1 2" key="1">
    <citation type="journal article" date="2019" name="Microorganisms">
        <title>Systematic Affiliation and Genome Analysis of Subtercola vilae DB165(T) with Particular Emphasis on Cold Adaptation of an Isolate from a High-Altitude Cold Volcano Lake.</title>
        <authorList>
            <person name="Villalobos A.S."/>
            <person name="Wiese J."/>
            <person name="Imhoff J.F."/>
            <person name="Dorador C."/>
            <person name="Keller A."/>
            <person name="Hentschel U."/>
        </authorList>
    </citation>
    <scope>NUCLEOTIDE SEQUENCE [LARGE SCALE GENOMIC DNA]</scope>
    <source>
        <strain evidence="1 2">DB165</strain>
    </source>
</reference>
<gene>
    <name evidence="1" type="ORF">D4765_13915</name>
</gene>
<dbReference type="OrthoDB" id="4974465at2"/>
<sequence length="370" mass="37987">MKAALNILVVFALIIVGGITAVLFVGGAGASGATSTGCTAISTAISTAVSTVPDSVGRWAKPQLAIAATIMSVAVAGKYDLRAETIAVMTAMGESSLGDPDHGDAVDNTTIGTFQQGASYGTVADRLDTAKAAAAFLARLVQVPDWETLEPSLATHAVQINQDPLYYAPFWADAQTVVNTLAGAGGACTVSADAQALAKELIVAVDAGKLVGSTPDHIKEIRWIADGQTVPDCGVDVRILQVIVLAVRNFAKVGVSDINRKCTNQIEGAGTASAHYFNGGGHAVDFYILDGSGLTGADKNSLKLISILDPVMPHGADVGQSSCRQSAGISLALTNLVEFDDSCTHLHIDVGHTDGTLTFQTSTPPTTPTP</sequence>
<dbReference type="AlphaFoldDB" id="A0A4T2BQ79"/>
<dbReference type="RefSeq" id="WP_136642899.1">
    <property type="nucleotide sequence ID" value="NZ_QYRT01000031.1"/>
</dbReference>
<accession>A0A4T2BQ79</accession>
<organism evidence="1 2">
    <name type="scientific">Subtercola vilae</name>
    <dbReference type="NCBI Taxonomy" id="2056433"/>
    <lineage>
        <taxon>Bacteria</taxon>
        <taxon>Bacillati</taxon>
        <taxon>Actinomycetota</taxon>
        <taxon>Actinomycetes</taxon>
        <taxon>Micrococcales</taxon>
        <taxon>Microbacteriaceae</taxon>
        <taxon>Subtercola</taxon>
    </lineage>
</organism>
<keyword evidence="2" id="KW-1185">Reference proteome</keyword>